<protein>
    <submittedName>
        <fullName evidence="1">1489_t:CDS:1</fullName>
    </submittedName>
</protein>
<sequence>MSTDIEDNDLYTFEFTRIITEIENEITINDPTDDDTEDEFEDEIDEESESEADESENETTNSKNKKKRGKETNSNRAKKKKVSQSSNLLDLPPPLSFQKFQHTKPYHTSQIKLSNKLTIKVTPHLIFHLFFTDLQLNTIVENTNYYAVAKSAGKGREWVSLTVEELLIWLALLIYMGIFKLPSKED</sequence>
<keyword evidence="2" id="KW-1185">Reference proteome</keyword>
<gene>
    <name evidence="1" type="ORF">SPELUC_LOCUS8941</name>
</gene>
<dbReference type="EMBL" id="CAJVPW010014176">
    <property type="protein sequence ID" value="CAG8651798.1"/>
    <property type="molecule type" value="Genomic_DNA"/>
</dbReference>
<evidence type="ECO:0000313" key="2">
    <source>
        <dbReference type="Proteomes" id="UP000789366"/>
    </source>
</evidence>
<comment type="caution">
    <text evidence="1">The sequence shown here is derived from an EMBL/GenBank/DDBJ whole genome shotgun (WGS) entry which is preliminary data.</text>
</comment>
<reference evidence="1" key="1">
    <citation type="submission" date="2021-06" db="EMBL/GenBank/DDBJ databases">
        <authorList>
            <person name="Kallberg Y."/>
            <person name="Tangrot J."/>
            <person name="Rosling A."/>
        </authorList>
    </citation>
    <scope>NUCLEOTIDE SEQUENCE</scope>
    <source>
        <strain evidence="1">28 12/20/2015</strain>
    </source>
</reference>
<evidence type="ECO:0000313" key="1">
    <source>
        <dbReference type="EMBL" id="CAG8651798.1"/>
    </source>
</evidence>
<accession>A0ACA9NE32</accession>
<name>A0ACA9NE32_9GLOM</name>
<proteinExistence type="predicted"/>
<dbReference type="Proteomes" id="UP000789366">
    <property type="component" value="Unassembled WGS sequence"/>
</dbReference>
<organism evidence="1 2">
    <name type="scientific">Cetraspora pellucida</name>
    <dbReference type="NCBI Taxonomy" id="1433469"/>
    <lineage>
        <taxon>Eukaryota</taxon>
        <taxon>Fungi</taxon>
        <taxon>Fungi incertae sedis</taxon>
        <taxon>Mucoromycota</taxon>
        <taxon>Glomeromycotina</taxon>
        <taxon>Glomeromycetes</taxon>
        <taxon>Diversisporales</taxon>
        <taxon>Gigasporaceae</taxon>
        <taxon>Cetraspora</taxon>
    </lineage>
</organism>